<dbReference type="InterPro" id="IPR021994">
    <property type="entry name" value="DUF3592"/>
</dbReference>
<gene>
    <name evidence="4" type="ORF">EJV47_20350</name>
</gene>
<dbReference type="EMBL" id="RXOF01000014">
    <property type="protein sequence ID" value="RTQ46728.1"/>
    <property type="molecule type" value="Genomic_DNA"/>
</dbReference>
<keyword evidence="2" id="KW-0812">Transmembrane</keyword>
<evidence type="ECO:0000259" key="3">
    <source>
        <dbReference type="Pfam" id="PF12158"/>
    </source>
</evidence>
<dbReference type="Pfam" id="PF12158">
    <property type="entry name" value="DUF3592"/>
    <property type="match status" value="1"/>
</dbReference>
<proteinExistence type="predicted"/>
<dbReference type="AlphaFoldDB" id="A0A3S0J7A0"/>
<feature type="region of interest" description="Disordered" evidence="1">
    <location>
        <begin position="1"/>
        <end position="60"/>
    </location>
</feature>
<feature type="compositionally biased region" description="Basic residues" evidence="1">
    <location>
        <begin position="9"/>
        <end position="43"/>
    </location>
</feature>
<comment type="caution">
    <text evidence="4">The sequence shown here is derived from an EMBL/GenBank/DDBJ whole genome shotgun (WGS) entry which is preliminary data.</text>
</comment>
<evidence type="ECO:0000256" key="2">
    <source>
        <dbReference type="SAM" id="Phobius"/>
    </source>
</evidence>
<reference evidence="4 5" key="1">
    <citation type="submission" date="2018-12" db="EMBL/GenBank/DDBJ databases">
        <title>Hymenobacter gummosus sp. nov., isolated from a spring.</title>
        <authorList>
            <person name="Nie L."/>
        </authorList>
    </citation>
    <scope>NUCLEOTIDE SEQUENCE [LARGE SCALE GENOMIC DNA]</scope>
    <source>
        <strain evidence="4 5">KCTC 52166</strain>
    </source>
</reference>
<accession>A0A3S0J7A0</accession>
<keyword evidence="2" id="KW-0472">Membrane</keyword>
<sequence>MRSGERRSWRSRGRRPGPGRHRARYKPGARRQGFQRRTRRRAGRSGPCHPTKPRRRGPQARIRLTHQALLLMLLALKPTPGNFFLVLAPAMLLVFLFVLWLIRRRHSPGPAALTTEGEVVDFEEGRIGAGTAGGMVTRLRVRFRTLAGQTVTGTTATGNSLARLQYRRGQRVPVHYDAADPQRFSVGRFDQTNYTLLIVVFGLICLALLVLGGFYYLA</sequence>
<name>A0A3S0J7A0_9BACT</name>
<dbReference type="Proteomes" id="UP000282184">
    <property type="component" value="Unassembled WGS sequence"/>
</dbReference>
<feature type="transmembrane region" description="Helical" evidence="2">
    <location>
        <begin position="82"/>
        <end position="102"/>
    </location>
</feature>
<evidence type="ECO:0000313" key="4">
    <source>
        <dbReference type="EMBL" id="RTQ46728.1"/>
    </source>
</evidence>
<protein>
    <submittedName>
        <fullName evidence="4">DUF3592 domain-containing protein</fullName>
    </submittedName>
</protein>
<evidence type="ECO:0000313" key="5">
    <source>
        <dbReference type="Proteomes" id="UP000282184"/>
    </source>
</evidence>
<keyword evidence="2" id="KW-1133">Transmembrane helix</keyword>
<organism evidence="4 5">
    <name type="scientific">Hymenobacter gummosus</name>
    <dbReference type="NCBI Taxonomy" id="1776032"/>
    <lineage>
        <taxon>Bacteria</taxon>
        <taxon>Pseudomonadati</taxon>
        <taxon>Bacteroidota</taxon>
        <taxon>Cytophagia</taxon>
        <taxon>Cytophagales</taxon>
        <taxon>Hymenobacteraceae</taxon>
        <taxon>Hymenobacter</taxon>
    </lineage>
</organism>
<feature type="domain" description="DUF3592" evidence="3">
    <location>
        <begin position="115"/>
        <end position="188"/>
    </location>
</feature>
<evidence type="ECO:0000256" key="1">
    <source>
        <dbReference type="SAM" id="MobiDB-lite"/>
    </source>
</evidence>
<feature type="transmembrane region" description="Helical" evidence="2">
    <location>
        <begin position="194"/>
        <end position="217"/>
    </location>
</feature>
<keyword evidence="5" id="KW-1185">Reference proteome</keyword>